<gene>
    <name evidence="1" type="ORF">JZ751_028429</name>
</gene>
<dbReference type="AlphaFoldDB" id="A0A8T2MNH0"/>
<keyword evidence="2" id="KW-1185">Reference proteome</keyword>
<accession>A0A8T2MNH0</accession>
<dbReference type="Proteomes" id="UP000824540">
    <property type="component" value="Unassembled WGS sequence"/>
</dbReference>
<name>A0A8T2MNH0_9TELE</name>
<organism evidence="1 2">
    <name type="scientific">Albula glossodonta</name>
    <name type="common">roundjaw bonefish</name>
    <dbReference type="NCBI Taxonomy" id="121402"/>
    <lineage>
        <taxon>Eukaryota</taxon>
        <taxon>Metazoa</taxon>
        <taxon>Chordata</taxon>
        <taxon>Craniata</taxon>
        <taxon>Vertebrata</taxon>
        <taxon>Euteleostomi</taxon>
        <taxon>Actinopterygii</taxon>
        <taxon>Neopterygii</taxon>
        <taxon>Teleostei</taxon>
        <taxon>Albuliformes</taxon>
        <taxon>Albulidae</taxon>
        <taxon>Albula</taxon>
    </lineage>
</organism>
<reference evidence="1" key="1">
    <citation type="thesis" date="2021" institute="BYU ScholarsArchive" country="Provo, UT, USA">
        <title>Applications of and Algorithms for Genome Assembly and Genomic Analyses with an Emphasis on Marine Teleosts.</title>
        <authorList>
            <person name="Pickett B.D."/>
        </authorList>
    </citation>
    <scope>NUCLEOTIDE SEQUENCE</scope>
    <source>
        <strain evidence="1">HI-2016</strain>
    </source>
</reference>
<dbReference type="EMBL" id="JAFBMS010000829">
    <property type="protein sequence ID" value="KAG9329969.1"/>
    <property type="molecule type" value="Genomic_DNA"/>
</dbReference>
<comment type="caution">
    <text evidence="1">The sequence shown here is derived from an EMBL/GenBank/DDBJ whole genome shotgun (WGS) entry which is preliminary data.</text>
</comment>
<evidence type="ECO:0000313" key="2">
    <source>
        <dbReference type="Proteomes" id="UP000824540"/>
    </source>
</evidence>
<evidence type="ECO:0000313" key="1">
    <source>
        <dbReference type="EMBL" id="KAG9329969.1"/>
    </source>
</evidence>
<sequence>MESTIVVESQQGTGGPSRFVCIGCLFEPPCYHSTTPALTLDYGGDAPFKAESGWGLDGVWLPWRKGPACGPQQLSRLKQEEAEDDLCHRVIGIKL</sequence>
<protein>
    <submittedName>
        <fullName evidence="1">Uncharacterized protein</fullName>
    </submittedName>
</protein>
<proteinExistence type="predicted"/>